<dbReference type="GO" id="GO:0000155">
    <property type="term" value="F:phosphorelay sensor kinase activity"/>
    <property type="evidence" value="ECO:0007669"/>
    <property type="project" value="InterPro"/>
</dbReference>
<reference evidence="11" key="1">
    <citation type="submission" date="2022-08" db="EMBL/GenBank/DDBJ databases">
        <title>The genomic sequence of strain Paenibacillus sp. SCIV0701.</title>
        <authorList>
            <person name="Zhao H."/>
        </authorList>
    </citation>
    <scope>NUCLEOTIDE SEQUENCE</scope>
    <source>
        <strain evidence="11">SCIV0701</strain>
    </source>
</reference>
<evidence type="ECO:0000256" key="6">
    <source>
        <dbReference type="ARBA" id="ARBA00022777"/>
    </source>
</evidence>
<proteinExistence type="predicted"/>
<dbReference type="InterPro" id="IPR050482">
    <property type="entry name" value="Sensor_HK_TwoCompSys"/>
</dbReference>
<dbReference type="InterPro" id="IPR036890">
    <property type="entry name" value="HATPase_C_sf"/>
</dbReference>
<keyword evidence="3" id="KW-0597">Phosphoprotein</keyword>
<keyword evidence="7" id="KW-0067">ATP-binding</keyword>
<evidence type="ECO:0000256" key="9">
    <source>
        <dbReference type="SAM" id="Phobius"/>
    </source>
</evidence>
<feature type="transmembrane region" description="Helical" evidence="9">
    <location>
        <begin position="56"/>
        <end position="73"/>
    </location>
</feature>
<evidence type="ECO:0000256" key="5">
    <source>
        <dbReference type="ARBA" id="ARBA00022741"/>
    </source>
</evidence>
<feature type="transmembrane region" description="Helical" evidence="9">
    <location>
        <begin position="79"/>
        <end position="107"/>
    </location>
</feature>
<organism evidence="11 12">
    <name type="scientific">Paenibacillus soyae</name>
    <dbReference type="NCBI Taxonomy" id="2969249"/>
    <lineage>
        <taxon>Bacteria</taxon>
        <taxon>Bacillati</taxon>
        <taxon>Bacillota</taxon>
        <taxon>Bacilli</taxon>
        <taxon>Bacillales</taxon>
        <taxon>Paenibacillaceae</taxon>
        <taxon>Paenibacillus</taxon>
    </lineage>
</organism>
<evidence type="ECO:0000313" key="11">
    <source>
        <dbReference type="EMBL" id="MCR2808026.1"/>
    </source>
</evidence>
<evidence type="ECO:0000259" key="10">
    <source>
        <dbReference type="Pfam" id="PF07730"/>
    </source>
</evidence>
<evidence type="ECO:0000256" key="8">
    <source>
        <dbReference type="ARBA" id="ARBA00023012"/>
    </source>
</evidence>
<dbReference type="Gene3D" id="1.20.5.1930">
    <property type="match status" value="1"/>
</dbReference>
<evidence type="ECO:0000256" key="7">
    <source>
        <dbReference type="ARBA" id="ARBA00022840"/>
    </source>
</evidence>
<keyword evidence="5" id="KW-0547">Nucleotide-binding</keyword>
<gene>
    <name evidence="11" type="ORF">NQZ67_29545</name>
</gene>
<evidence type="ECO:0000256" key="1">
    <source>
        <dbReference type="ARBA" id="ARBA00000085"/>
    </source>
</evidence>
<dbReference type="CDD" id="cd16917">
    <property type="entry name" value="HATPase_UhpB-NarQ-NarX-like"/>
    <property type="match status" value="1"/>
</dbReference>
<keyword evidence="4" id="KW-0808">Transferase</keyword>
<sequence length="373" mass="40694">MTGGRKQEIWILAFKSALLLYVVFRSYAEAGGAWYIASILFYMCLELTTHTVRIPLLRNLAGAATILFLLSVSDELHPLLFTLAPMAIYGLGAAFLRSPILLFLLTLAPLPFLPPDAQVTYGFIGAIGFLFQAALGEYERTIAAQKQTSEQLQADNLRLTKTLAENDEYLKQSAYTIQLEERSRLSQEIHDKIGHAMTGALIQMEAAKRLQATDAERSAELLQNAITISKEGIETIRQVLKNMKPLSEQLGVNRMKLFVEQFEGSHGLKTVVTFAGDMDRIEPIHWKIIQQNVTEALTNTVKYAGATSAAIHIEVLRTLVKASVTDNGAGAAKVVKGLGIAGMEERAAAVNGQVIVDGSRGFSVTTLLPFAGA</sequence>
<accession>A0A9X2SC95</accession>
<keyword evidence="9" id="KW-1133">Transmembrane helix</keyword>
<keyword evidence="9" id="KW-0812">Transmembrane</keyword>
<evidence type="ECO:0000256" key="3">
    <source>
        <dbReference type="ARBA" id="ARBA00022553"/>
    </source>
</evidence>
<feature type="domain" description="Signal transduction histidine kinase subgroup 3 dimerisation and phosphoacceptor" evidence="10">
    <location>
        <begin position="181"/>
        <end position="246"/>
    </location>
</feature>
<keyword evidence="6 11" id="KW-0418">Kinase</keyword>
<comment type="catalytic activity">
    <reaction evidence="1">
        <text>ATP + protein L-histidine = ADP + protein N-phospho-L-histidine.</text>
        <dbReference type="EC" id="2.7.13.3"/>
    </reaction>
</comment>
<evidence type="ECO:0000313" key="12">
    <source>
        <dbReference type="Proteomes" id="UP001141950"/>
    </source>
</evidence>
<keyword evidence="12" id="KW-1185">Reference proteome</keyword>
<evidence type="ECO:0000256" key="4">
    <source>
        <dbReference type="ARBA" id="ARBA00022679"/>
    </source>
</evidence>
<dbReference type="EC" id="2.7.13.3" evidence="2"/>
<dbReference type="GO" id="GO:0005524">
    <property type="term" value="F:ATP binding"/>
    <property type="evidence" value="ECO:0007669"/>
    <property type="project" value="UniProtKB-KW"/>
</dbReference>
<dbReference type="RefSeq" id="WP_257453053.1">
    <property type="nucleotide sequence ID" value="NZ_JANIPJ010000041.1"/>
</dbReference>
<dbReference type="GO" id="GO:0016020">
    <property type="term" value="C:membrane"/>
    <property type="evidence" value="ECO:0007669"/>
    <property type="project" value="InterPro"/>
</dbReference>
<dbReference type="Pfam" id="PF07730">
    <property type="entry name" value="HisKA_3"/>
    <property type="match status" value="1"/>
</dbReference>
<keyword evidence="9" id="KW-0472">Membrane</keyword>
<dbReference type="PANTHER" id="PTHR24421">
    <property type="entry name" value="NITRATE/NITRITE SENSOR PROTEIN NARX-RELATED"/>
    <property type="match status" value="1"/>
</dbReference>
<dbReference type="SUPFAM" id="SSF55874">
    <property type="entry name" value="ATPase domain of HSP90 chaperone/DNA topoisomerase II/histidine kinase"/>
    <property type="match status" value="1"/>
</dbReference>
<dbReference type="InterPro" id="IPR011712">
    <property type="entry name" value="Sig_transdc_His_kin_sub3_dim/P"/>
</dbReference>
<comment type="caution">
    <text evidence="11">The sequence shown here is derived from an EMBL/GenBank/DDBJ whole genome shotgun (WGS) entry which is preliminary data.</text>
</comment>
<name>A0A9X2SC95_9BACL</name>
<dbReference type="GO" id="GO:0046983">
    <property type="term" value="F:protein dimerization activity"/>
    <property type="evidence" value="ECO:0007669"/>
    <property type="project" value="InterPro"/>
</dbReference>
<dbReference type="PANTHER" id="PTHR24421:SF10">
    <property type="entry name" value="NITRATE_NITRITE SENSOR PROTEIN NARQ"/>
    <property type="match status" value="1"/>
</dbReference>
<keyword evidence="8" id="KW-0902">Two-component regulatory system</keyword>
<dbReference type="EMBL" id="JANIPJ010000041">
    <property type="protein sequence ID" value="MCR2808026.1"/>
    <property type="molecule type" value="Genomic_DNA"/>
</dbReference>
<protein>
    <recommendedName>
        <fullName evidence="2">histidine kinase</fullName>
        <ecNumber evidence="2">2.7.13.3</ecNumber>
    </recommendedName>
</protein>
<feature type="transmembrane region" description="Helical" evidence="9">
    <location>
        <begin position="119"/>
        <end position="138"/>
    </location>
</feature>
<dbReference type="Proteomes" id="UP001141950">
    <property type="component" value="Unassembled WGS sequence"/>
</dbReference>
<evidence type="ECO:0000256" key="2">
    <source>
        <dbReference type="ARBA" id="ARBA00012438"/>
    </source>
</evidence>
<dbReference type="Gene3D" id="3.30.565.10">
    <property type="entry name" value="Histidine kinase-like ATPase, C-terminal domain"/>
    <property type="match status" value="1"/>
</dbReference>
<dbReference type="AlphaFoldDB" id="A0A9X2SC95"/>